<dbReference type="Proteomes" id="UP000229756">
    <property type="component" value="Unassembled WGS sequence"/>
</dbReference>
<evidence type="ECO:0000313" key="2">
    <source>
        <dbReference type="EMBL" id="PJC24005.1"/>
    </source>
</evidence>
<keyword evidence="1" id="KW-0472">Membrane</keyword>
<proteinExistence type="predicted"/>
<keyword evidence="1" id="KW-1133">Transmembrane helix</keyword>
<dbReference type="Pfam" id="PF07963">
    <property type="entry name" value="N_methyl"/>
    <property type="match status" value="1"/>
</dbReference>
<sequence>MLLRMKFFKGLTLIEVSIVIAILAILAGVILVTLNPKEQTGKARDGTKKTDSAALLSAVNRYFVSYNGVYPWGSVSNCSAPSSNGASTVSSCWLNRLVAVGEVDSSFASGSNISSFIVTLDSSSVVHICFVPASQAFLSQAYQNSSGASATPGTHICVPE</sequence>
<dbReference type="PROSITE" id="PS00409">
    <property type="entry name" value="PROKAR_NTER_METHYL"/>
    <property type="match status" value="1"/>
</dbReference>
<dbReference type="InterPro" id="IPR045584">
    <property type="entry name" value="Pilin-like"/>
</dbReference>
<evidence type="ECO:0000256" key="1">
    <source>
        <dbReference type="SAM" id="Phobius"/>
    </source>
</evidence>
<accession>A0A2M8EMQ4</accession>
<organism evidence="2 3">
    <name type="scientific">candidate division WWE3 bacterium CG_4_9_14_0_2_um_filter_35_11</name>
    <dbReference type="NCBI Taxonomy" id="1975077"/>
    <lineage>
        <taxon>Bacteria</taxon>
        <taxon>Katanobacteria</taxon>
    </lineage>
</organism>
<gene>
    <name evidence="2" type="ORF">CO058_00430</name>
</gene>
<evidence type="ECO:0000313" key="3">
    <source>
        <dbReference type="Proteomes" id="UP000229756"/>
    </source>
</evidence>
<protein>
    <recommendedName>
        <fullName evidence="4">Type II secretion system protein GspG C-terminal domain-containing protein</fullName>
    </recommendedName>
</protein>
<name>A0A2M8EMQ4_UNCKA</name>
<dbReference type="NCBIfam" id="TIGR02532">
    <property type="entry name" value="IV_pilin_GFxxxE"/>
    <property type="match status" value="1"/>
</dbReference>
<dbReference type="SUPFAM" id="SSF54523">
    <property type="entry name" value="Pili subunits"/>
    <property type="match status" value="1"/>
</dbReference>
<dbReference type="AlphaFoldDB" id="A0A2M8EMQ4"/>
<reference evidence="3" key="1">
    <citation type="submission" date="2017-09" db="EMBL/GenBank/DDBJ databases">
        <title>Depth-based differentiation of microbial function through sediment-hosted aquifers and enrichment of novel symbionts in the deep terrestrial subsurface.</title>
        <authorList>
            <person name="Probst A.J."/>
            <person name="Ladd B."/>
            <person name="Jarett J.K."/>
            <person name="Geller-Mcgrath D.E."/>
            <person name="Sieber C.M.K."/>
            <person name="Emerson J.B."/>
            <person name="Anantharaman K."/>
            <person name="Thomas B.C."/>
            <person name="Malmstrom R."/>
            <person name="Stieglmeier M."/>
            <person name="Klingl A."/>
            <person name="Woyke T."/>
            <person name="Ryan C.M."/>
            <person name="Banfield J.F."/>
        </authorList>
    </citation>
    <scope>NUCLEOTIDE SEQUENCE [LARGE SCALE GENOMIC DNA]</scope>
</reference>
<comment type="caution">
    <text evidence="2">The sequence shown here is derived from an EMBL/GenBank/DDBJ whole genome shotgun (WGS) entry which is preliminary data.</text>
</comment>
<dbReference type="InterPro" id="IPR012902">
    <property type="entry name" value="N_methyl_site"/>
</dbReference>
<keyword evidence="1" id="KW-0812">Transmembrane</keyword>
<feature type="transmembrane region" description="Helical" evidence="1">
    <location>
        <begin position="12"/>
        <end position="34"/>
    </location>
</feature>
<dbReference type="EMBL" id="PFSJ01000004">
    <property type="protein sequence ID" value="PJC24005.1"/>
    <property type="molecule type" value="Genomic_DNA"/>
</dbReference>
<dbReference type="Gene3D" id="3.30.700.10">
    <property type="entry name" value="Glycoprotein, Type 4 Pilin"/>
    <property type="match status" value="1"/>
</dbReference>
<evidence type="ECO:0008006" key="4">
    <source>
        <dbReference type="Google" id="ProtNLM"/>
    </source>
</evidence>